<dbReference type="PANTHER" id="PTHR47359:SF3">
    <property type="entry name" value="NLP_P60 DOMAIN-CONTAINING PROTEIN-RELATED"/>
    <property type="match status" value="1"/>
</dbReference>
<dbReference type="PANTHER" id="PTHR47359">
    <property type="entry name" value="PEPTIDOGLYCAN DL-ENDOPEPTIDASE CWLO"/>
    <property type="match status" value="1"/>
</dbReference>
<dbReference type="Pfam" id="PF00877">
    <property type="entry name" value="NLPC_P60"/>
    <property type="match status" value="1"/>
</dbReference>
<keyword evidence="3 7" id="KW-0378">Hydrolase</keyword>
<dbReference type="AlphaFoldDB" id="A0A7I7RX33"/>
<dbReference type="GO" id="GO:0008234">
    <property type="term" value="F:cysteine-type peptidase activity"/>
    <property type="evidence" value="ECO:0007669"/>
    <property type="project" value="UniProtKB-KW"/>
</dbReference>
<dbReference type="Proteomes" id="UP000467428">
    <property type="component" value="Chromosome"/>
</dbReference>
<feature type="compositionally biased region" description="Low complexity" evidence="5">
    <location>
        <begin position="156"/>
        <end position="219"/>
    </location>
</feature>
<dbReference type="RefSeq" id="WP_163918794.1">
    <property type="nucleotide sequence ID" value="NZ_AP022593.1"/>
</dbReference>
<dbReference type="Gene3D" id="3.90.1720.10">
    <property type="entry name" value="endopeptidase domain like (from Nostoc punctiforme)"/>
    <property type="match status" value="1"/>
</dbReference>
<dbReference type="SUPFAM" id="SSF54001">
    <property type="entry name" value="Cysteine proteinases"/>
    <property type="match status" value="1"/>
</dbReference>
<evidence type="ECO:0000256" key="5">
    <source>
        <dbReference type="SAM" id="MobiDB-lite"/>
    </source>
</evidence>
<keyword evidence="4" id="KW-0788">Thiol protease</keyword>
<evidence type="ECO:0000313" key="8">
    <source>
        <dbReference type="Proteomes" id="UP000467428"/>
    </source>
</evidence>
<dbReference type="InterPro" id="IPR038765">
    <property type="entry name" value="Papain-like_cys_pep_sf"/>
</dbReference>
<dbReference type="InterPro" id="IPR000064">
    <property type="entry name" value="NLP_P60_dom"/>
</dbReference>
<evidence type="ECO:0000256" key="4">
    <source>
        <dbReference type="ARBA" id="ARBA00022807"/>
    </source>
</evidence>
<dbReference type="KEGG" id="marz:MARA_25750"/>
<organism evidence="7 8">
    <name type="scientific">Mycolicibacterium arabiense</name>
    <dbReference type="NCBI Taxonomy" id="1286181"/>
    <lineage>
        <taxon>Bacteria</taxon>
        <taxon>Bacillati</taxon>
        <taxon>Actinomycetota</taxon>
        <taxon>Actinomycetes</taxon>
        <taxon>Mycobacteriales</taxon>
        <taxon>Mycobacteriaceae</taxon>
        <taxon>Mycolicibacterium</taxon>
    </lineage>
</organism>
<evidence type="ECO:0000256" key="1">
    <source>
        <dbReference type="ARBA" id="ARBA00007074"/>
    </source>
</evidence>
<evidence type="ECO:0000256" key="2">
    <source>
        <dbReference type="ARBA" id="ARBA00022670"/>
    </source>
</evidence>
<feature type="domain" description="NlpC/P60" evidence="6">
    <location>
        <begin position="240"/>
        <end position="354"/>
    </location>
</feature>
<geneLocation type="plasmid" evidence="8">
    <name>pjcm18538 dna</name>
</geneLocation>
<evidence type="ECO:0000256" key="3">
    <source>
        <dbReference type="ARBA" id="ARBA00022801"/>
    </source>
</evidence>
<dbReference type="EMBL" id="AP022593">
    <property type="protein sequence ID" value="BBY49107.1"/>
    <property type="molecule type" value="Genomic_DNA"/>
</dbReference>
<keyword evidence="2" id="KW-0645">Protease</keyword>
<comment type="similarity">
    <text evidence="1">Belongs to the peptidase C40 family.</text>
</comment>
<evidence type="ECO:0000259" key="6">
    <source>
        <dbReference type="PROSITE" id="PS51935"/>
    </source>
</evidence>
<dbReference type="InterPro" id="IPR051794">
    <property type="entry name" value="PG_Endopeptidase_C40"/>
</dbReference>
<keyword evidence="8" id="KW-1185">Reference proteome</keyword>
<sequence length="354" mass="35239">MPGSVTAALAAPLHDLRATLGTGSTDVAGGLTGLPSALADVAAALSSDTARTNWTGEAAVAADDFTRHTVEAIEALAGRAERLGATVGAAADAVARARARLDAIIDAFEARAAELEPHLDEPGVAEALAAEAQNALDEAATVVDGLTTDLATHQAAVTPPTASTTPPTATPTSPAGWSAAAPLSAAASGLRSMAAAPAGSTTGGSPSSSPGRPVTTTRPEQFGSETAINLPGGGSATAPNEVAASAVRHALTQLGVPYDWGGTTPGVGLDCSGLTQWAYREAGLDIPRLAQEQDIGAPVDGQSLRPGDLAVWDGHVAMIVGEGLMVEAGDPVQLSPVRTTNAGQGFQGFWRPTA</sequence>
<accession>A0A7I7RX33</accession>
<reference evidence="7 8" key="1">
    <citation type="journal article" date="2019" name="Emerg. Microbes Infect.">
        <title>Comprehensive subspecies identification of 175 nontuberculous mycobacteria species based on 7547 genomic profiles.</title>
        <authorList>
            <person name="Matsumoto Y."/>
            <person name="Kinjo T."/>
            <person name="Motooka D."/>
            <person name="Nabeya D."/>
            <person name="Jung N."/>
            <person name="Uechi K."/>
            <person name="Horii T."/>
            <person name="Iida T."/>
            <person name="Fujita J."/>
            <person name="Nakamura S."/>
        </authorList>
    </citation>
    <scope>NUCLEOTIDE SEQUENCE [LARGE SCALE GENOMIC DNA]</scope>
    <source>
        <strain evidence="7 8">JCM 18538</strain>
    </source>
</reference>
<dbReference type="PROSITE" id="PS51935">
    <property type="entry name" value="NLPC_P60"/>
    <property type="match status" value="1"/>
</dbReference>
<proteinExistence type="inferred from homology"/>
<name>A0A7I7RX33_9MYCO</name>
<feature type="region of interest" description="Disordered" evidence="5">
    <location>
        <begin position="156"/>
        <end position="239"/>
    </location>
</feature>
<protein>
    <submittedName>
        <fullName evidence="7">Glycoside hydrolase</fullName>
    </submittedName>
</protein>
<dbReference type="GO" id="GO:0006508">
    <property type="term" value="P:proteolysis"/>
    <property type="evidence" value="ECO:0007669"/>
    <property type="project" value="UniProtKB-KW"/>
</dbReference>
<evidence type="ECO:0000313" key="7">
    <source>
        <dbReference type="EMBL" id="BBY49107.1"/>
    </source>
</evidence>
<gene>
    <name evidence="7" type="ORF">MARA_25750</name>
</gene>